<evidence type="ECO:0000256" key="1">
    <source>
        <dbReference type="ARBA" id="ARBA00006594"/>
    </source>
</evidence>
<evidence type="ECO:0000259" key="4">
    <source>
        <dbReference type="Pfam" id="PF01555"/>
    </source>
</evidence>
<sequence length="879" mass="101932">MKLDASGELVLQFEYRPDPEKTGQESVWREKRKAEAVDTILAELKNVKGAEAYYSLLTIPAPTAKDKKRPLLAKYVNQYTSRNTYDYFIHKDLGGFLRRELDFYIKNEVMHLDDIENADAPRVETYLSKIRIIRKIAHKLIDLMAQLEDFQKKLWLKKKFVVETNYCITLDRIPEALYPEIAGNDAQREEWIRLFAIDEMEAEKGIEGMGRPGYTAPVTEDFLKANPYLLVDTRFFGEGFKARLIASIDDFDEQCDGLLIHSENFQALGLLLEKYKRQIQCIYIDPPYNTDAAPIIYKNNYKVSSWNSLFSDRLICSLPMINRNGILCATIDDFQQKELNSIVQDVYGSNSILGTVVIRNNPSGRPIPTGFAVAHEYAIFASHRKGITIDKLPRNEQQNKRYKQKDKLGSFMWELLRKRGSNSRREDARRSYFPFYVSGSNIRLPELRWDEDKEIWEVLEEPKSNEDVVYPIDENGVERNWRWGIDTAVKNVNELKAEKKNGNIIIYYKYRQPSGVTPTTAWITSRYSATEHGTGLVKHFFKEYQPFSYPKSIYAVEDCISVAGIENNEKSICIDYFAGSGTTGHAVINLNRKDNGNRKYILVEMGDYFDTVLKPRIQKVVYSDSWKDGKPTSRDSGVSHCFKYLRLESYEDTLNNLKTDENPSRNQVLADNPALKEDYLLHYMLDVETRGSQSLLNIDAFTDPCAYRLKVKIPGSDQYVKRHVDLIETFNYLIGLRVIHTDAPRAFDAVFIRQPDPELPEGGKSRLAVDGKLKQDENGPWWFRKIQGWVPADPSHPDNGQKEKVLIVWRKLTGDPEKDNLMLDEWFSKIRSNSRDLEFDTIYVNGGNNLPNLRKEVENWQVRLIEEEFMRRMWDTREV</sequence>
<dbReference type="Proteomes" id="UP000525298">
    <property type="component" value="Unassembled WGS sequence"/>
</dbReference>
<evidence type="ECO:0000256" key="2">
    <source>
        <dbReference type="ARBA" id="ARBA00022603"/>
    </source>
</evidence>
<name>A0A7W0CBL8_9BACT</name>
<accession>A0A7W0CBL8</accession>
<dbReference type="PROSITE" id="PS00092">
    <property type="entry name" value="N6_MTASE"/>
    <property type="match status" value="1"/>
</dbReference>
<dbReference type="InterPro" id="IPR001091">
    <property type="entry name" value="RM_Methyltransferase"/>
</dbReference>
<dbReference type="GO" id="GO:0003677">
    <property type="term" value="F:DNA binding"/>
    <property type="evidence" value="ECO:0007669"/>
    <property type="project" value="InterPro"/>
</dbReference>
<dbReference type="InterPro" id="IPR002052">
    <property type="entry name" value="DNA_methylase_N6_adenine_CS"/>
</dbReference>
<dbReference type="GO" id="GO:0032259">
    <property type="term" value="P:methylation"/>
    <property type="evidence" value="ECO:0007669"/>
    <property type="project" value="UniProtKB-KW"/>
</dbReference>
<dbReference type="AlphaFoldDB" id="A0A7W0CBL8"/>
<keyword evidence="3 5" id="KW-0808">Transferase</keyword>
<evidence type="ECO:0000256" key="3">
    <source>
        <dbReference type="ARBA" id="ARBA00022679"/>
    </source>
</evidence>
<feature type="domain" description="DNA methylase N-4/N-6" evidence="4">
    <location>
        <begin position="279"/>
        <end position="607"/>
    </location>
</feature>
<dbReference type="GO" id="GO:0008170">
    <property type="term" value="F:N-methyltransferase activity"/>
    <property type="evidence" value="ECO:0007669"/>
    <property type="project" value="InterPro"/>
</dbReference>
<organism evidence="5 6">
    <name type="scientific">Desulfosalsimonas propionicica</name>
    <dbReference type="NCBI Taxonomy" id="332175"/>
    <lineage>
        <taxon>Bacteria</taxon>
        <taxon>Pseudomonadati</taxon>
        <taxon>Thermodesulfobacteriota</taxon>
        <taxon>Desulfobacteria</taxon>
        <taxon>Desulfobacterales</taxon>
        <taxon>Desulfosalsimonadaceae</taxon>
        <taxon>Desulfosalsimonas</taxon>
    </lineage>
</organism>
<dbReference type="InterPro" id="IPR029063">
    <property type="entry name" value="SAM-dependent_MTases_sf"/>
</dbReference>
<dbReference type="PRINTS" id="PR00508">
    <property type="entry name" value="S21N4MTFRASE"/>
</dbReference>
<evidence type="ECO:0000313" key="5">
    <source>
        <dbReference type="EMBL" id="MBA2882736.1"/>
    </source>
</evidence>
<dbReference type="SUPFAM" id="SSF53335">
    <property type="entry name" value="S-adenosyl-L-methionine-dependent methyltransferases"/>
    <property type="match status" value="1"/>
</dbReference>
<dbReference type="GO" id="GO:0009007">
    <property type="term" value="F:site-specific DNA-methyltransferase (adenine-specific) activity"/>
    <property type="evidence" value="ECO:0007669"/>
    <property type="project" value="UniProtKB-EC"/>
</dbReference>
<protein>
    <submittedName>
        <fullName evidence="5">Adenine-specific DNA-methyltransferase</fullName>
        <ecNumber evidence="5">2.1.1.72</ecNumber>
    </submittedName>
</protein>
<keyword evidence="2 5" id="KW-0489">Methyltransferase</keyword>
<dbReference type="RefSeq" id="WP_220128410.1">
    <property type="nucleotide sequence ID" value="NZ_JACDUS010000012.1"/>
</dbReference>
<gene>
    <name evidence="5" type="ORF">HNR65_003091</name>
</gene>
<comment type="caution">
    <text evidence="5">The sequence shown here is derived from an EMBL/GenBank/DDBJ whole genome shotgun (WGS) entry which is preliminary data.</text>
</comment>
<proteinExistence type="inferred from homology"/>
<dbReference type="EC" id="2.1.1.72" evidence="5"/>
<dbReference type="EMBL" id="JACDUS010000012">
    <property type="protein sequence ID" value="MBA2882736.1"/>
    <property type="molecule type" value="Genomic_DNA"/>
</dbReference>
<dbReference type="Gene3D" id="3.40.50.150">
    <property type="entry name" value="Vaccinia Virus protein VP39"/>
    <property type="match status" value="1"/>
</dbReference>
<dbReference type="Pfam" id="PF01555">
    <property type="entry name" value="N6_N4_Mtase"/>
    <property type="match status" value="1"/>
</dbReference>
<keyword evidence="6" id="KW-1185">Reference proteome</keyword>
<dbReference type="InterPro" id="IPR002941">
    <property type="entry name" value="DNA_methylase_N4/N6"/>
</dbReference>
<reference evidence="5 6" key="1">
    <citation type="submission" date="2020-07" db="EMBL/GenBank/DDBJ databases">
        <title>Genomic Encyclopedia of Type Strains, Phase IV (KMG-IV): sequencing the most valuable type-strain genomes for metagenomic binning, comparative biology and taxonomic classification.</title>
        <authorList>
            <person name="Goeker M."/>
        </authorList>
    </citation>
    <scope>NUCLEOTIDE SEQUENCE [LARGE SCALE GENOMIC DNA]</scope>
    <source>
        <strain evidence="5 6">DSM 17721</strain>
    </source>
</reference>
<evidence type="ECO:0000313" key="6">
    <source>
        <dbReference type="Proteomes" id="UP000525298"/>
    </source>
</evidence>
<comment type="similarity">
    <text evidence="1">Belongs to the N(4)/N(6)-methyltransferase family.</text>
</comment>